<name>A0A256GZY4_9HYPH</name>
<proteinExistence type="predicted"/>
<dbReference type="EMBL" id="NNRN01000019">
    <property type="protein sequence ID" value="OYR32733.1"/>
    <property type="molecule type" value="Genomic_DNA"/>
</dbReference>
<organism evidence="1 2">
    <name type="scientific">Brucella lupini</name>
    <dbReference type="NCBI Taxonomy" id="255457"/>
    <lineage>
        <taxon>Bacteria</taxon>
        <taxon>Pseudomonadati</taxon>
        <taxon>Pseudomonadota</taxon>
        <taxon>Alphaproteobacteria</taxon>
        <taxon>Hyphomicrobiales</taxon>
        <taxon>Brucellaceae</taxon>
        <taxon>Brucella/Ochrobactrum group</taxon>
        <taxon>Brucella</taxon>
    </lineage>
</organism>
<accession>A0A256GZY4</accession>
<evidence type="ECO:0000313" key="1">
    <source>
        <dbReference type="EMBL" id="OYR32733.1"/>
    </source>
</evidence>
<reference evidence="1 2" key="1">
    <citation type="submission" date="2017-07" db="EMBL/GenBank/DDBJ databases">
        <title>Draft genome of Ochrobactrum lupini type strain LUP21.</title>
        <authorList>
            <person name="Krzyzanowska D.M."/>
            <person name="Jafra S."/>
        </authorList>
    </citation>
    <scope>NUCLEOTIDE SEQUENCE [LARGE SCALE GENOMIC DNA]</scope>
    <source>
        <strain evidence="1 2">LUP21</strain>
    </source>
</reference>
<sequence>MLLGFAPLQNIDFCDKSTCERTADCFIGKMSCIMPAVVLMVAFGGDP</sequence>
<protein>
    <submittedName>
        <fullName evidence="1">Uncharacterized protein</fullName>
    </submittedName>
</protein>
<comment type="caution">
    <text evidence="1">The sequence shown here is derived from an EMBL/GenBank/DDBJ whole genome shotgun (WGS) entry which is preliminary data.</text>
</comment>
<dbReference type="Proteomes" id="UP000216363">
    <property type="component" value="Unassembled WGS sequence"/>
</dbReference>
<gene>
    <name evidence="1" type="ORF">CES86_5613</name>
</gene>
<dbReference type="AlphaFoldDB" id="A0A256GZY4"/>
<evidence type="ECO:0000313" key="2">
    <source>
        <dbReference type="Proteomes" id="UP000216363"/>
    </source>
</evidence>